<dbReference type="FunFam" id="3.10.290.60:FF:000002">
    <property type="entry name" value="Ubiquitin-like modifier-activating enzyme 1"/>
    <property type="match status" value="1"/>
</dbReference>
<dbReference type="CDD" id="cd01491">
    <property type="entry name" value="Ube1_repeat1"/>
    <property type="match status" value="1"/>
</dbReference>
<keyword evidence="8 11" id="KW-0067">ATP-binding</keyword>
<feature type="domain" description="Ubiquitin-activating enzyme E1 C-terminal" evidence="13">
    <location>
        <begin position="1018"/>
        <end position="1143"/>
    </location>
</feature>
<dbReference type="PROSITE" id="PS00865">
    <property type="entry name" value="UBIQUITIN_ACTIVAT_2"/>
    <property type="match status" value="1"/>
</dbReference>
<dbReference type="FunFam" id="3.40.50.720:FF:000015">
    <property type="entry name" value="Ubiquitin-activating enzyme E1 1"/>
    <property type="match status" value="1"/>
</dbReference>
<evidence type="ECO:0000259" key="13">
    <source>
        <dbReference type="SMART" id="SM00985"/>
    </source>
</evidence>
<feature type="region of interest" description="Disordered" evidence="12">
    <location>
        <begin position="1"/>
        <end position="44"/>
    </location>
</feature>
<sequence length="1156" mass="129838">MSSLMSGENHKLKQLSSTNNSSSSAATVSTNPSSSSSSSTSNNNNKLEINLKREAENNPNDCVKQQKLLKLSTADNNNTDNTSSIIGNIGAKCLTVGLKKQATNNQTEQQQQQQQNHKSNGSVENGSIMNHQASGSSNNNQDEHQIDESLYSRQLYVLGHDAMKRMARSSVLIAGLGGLGVEIAKNIILGGVKEVTLHDNKLADYCDLSSQYYLNESSIGKNRAEQSLLNLSELNPHVKVNVHQGALIDESFLQNFSVIVLTDSSLEEQLSVGEITREKGISLIVAQSRGLFGQIFCDFGNNFTVYDTNGENPISVLISGITKEKAGVVACIEDARHGFEDGDVVRFAEVKGMTEINGKDYKIKVTGPCQFSIGDTTGFSDYQNGGIVTQVKQPKAMNFKPLKESILAPDYLDSFSDRPQQEHLFFQALDRFQNQNGRLPRSWNQEDADAFYELLVGLVNERQVEPSSINENLAKIFAKQARGNLAPVNSFIGGGAAQEVMKACTGKFSPIYQWFYYDAFECLPTDANQLPKESDAQPLNCRYDGQNAVFGKQFQQKLCDLRYFLVGAGAIGCEHLKHFAMIGAGTSERGKIVVTDMDIIEKSNLNRQFLFRPKDVGGFKSKIAAIATKAMNPQINVIAHENRVGVDTEKYYDDDFFETLDGVANALDNLEARTYMDRKCVYYRIPLLESGTLGTKGNVQIVIPNLTESYSSSQDPPEKSIPICTLKNFPNAIEHTLQWARDEFEGLYKQAPEQAYLYLTDPKFIERTNKMNGNQPIEIGESVKKVLAERPTSFMSCIKWARLYFEQQFNHQIQQLLFNFPPDYTTTTGAPFWSGPKKCPHPINFDPSNSLHLDFVMAAANLRAYLYNIPQCPNREEILNLVTSLSESEIPKFKPKQNLKIAVNDSELSMMDSNQFDVGERFKSILAELPTLEELKSVKINPIEFEKDDDTNYHMDFIVAASNLRAENYEIAPADRHKSKLIAGRIIPAIATTTALISGLVFIELYKFVQGFKTLDPYMNSFVNLALPFFGFSTPTACQTLKYYDNSFTIWDRFEINKDMTLQEFIDYFLNEHRLDITMISQGNVLLYSFFLNKEKREERMPLKMTEVLKRVSKKRIESYVKSLVFEICCNDDNGEDVEVPYVRYVLNNEPMDISK</sequence>
<dbReference type="FunFam" id="1.10.10.2660:FF:000001">
    <property type="entry name" value="Ubiquitin-activating enzyme E1 1"/>
    <property type="match status" value="1"/>
</dbReference>
<dbReference type="InterPro" id="IPR033127">
    <property type="entry name" value="UBQ-activ_enz_E1_Cys_AS"/>
</dbReference>
<evidence type="ECO:0000313" key="14">
    <source>
        <dbReference type="EMBL" id="KAH9505846.1"/>
    </source>
</evidence>
<keyword evidence="6 11" id="KW-0547">Nucleotide-binding</keyword>
<evidence type="ECO:0000313" key="15">
    <source>
        <dbReference type="Proteomes" id="UP000790347"/>
    </source>
</evidence>
<comment type="pathway">
    <text evidence="2">Protein modification; protein ubiquitination.</text>
</comment>
<dbReference type="Gene3D" id="3.40.50.12550">
    <property type="entry name" value="Ubiquitin-activating enzyme E1, inactive adenylation domain, subdomain 2"/>
    <property type="match status" value="1"/>
</dbReference>
<gene>
    <name evidence="14" type="primary">UBA1</name>
    <name evidence="14" type="ORF">DERF_010617</name>
</gene>
<evidence type="ECO:0000256" key="3">
    <source>
        <dbReference type="ARBA" id="ARBA00005673"/>
    </source>
</evidence>
<keyword evidence="15" id="KW-1185">Reference proteome</keyword>
<dbReference type="InterPro" id="IPR018965">
    <property type="entry name" value="Ub-activating_enz_E1_C"/>
</dbReference>
<dbReference type="InterPro" id="IPR045886">
    <property type="entry name" value="ThiF/MoeB/HesA"/>
</dbReference>
<dbReference type="InterPro" id="IPR042063">
    <property type="entry name" value="Ubi_acti_E1_SCCH"/>
</dbReference>
<dbReference type="SMART" id="SM00985">
    <property type="entry name" value="UBA_e1_C"/>
    <property type="match status" value="1"/>
</dbReference>
<dbReference type="FunFam" id="2.40.30.180:FF:000001">
    <property type="entry name" value="ubiquitin-like modifier-activating enzyme 1"/>
    <property type="match status" value="1"/>
</dbReference>
<evidence type="ECO:0000256" key="1">
    <source>
        <dbReference type="ARBA" id="ARBA00000488"/>
    </source>
</evidence>
<feature type="compositionally biased region" description="Polar residues" evidence="12">
    <location>
        <begin position="117"/>
        <end position="140"/>
    </location>
</feature>
<evidence type="ECO:0000256" key="8">
    <source>
        <dbReference type="ARBA" id="ARBA00022840"/>
    </source>
</evidence>
<keyword evidence="7 11" id="KW-0833">Ubl conjugation pathway</keyword>
<dbReference type="FunFam" id="3.50.50.80:FF:000001">
    <property type="entry name" value="ubiquitin-like modifier-activating enzyme 1"/>
    <property type="match status" value="1"/>
</dbReference>
<feature type="compositionally biased region" description="Low complexity" evidence="12">
    <location>
        <begin position="16"/>
        <end position="44"/>
    </location>
</feature>
<dbReference type="InterPro" id="IPR000011">
    <property type="entry name" value="UBQ/SUMO-activ_enz_E1-like"/>
</dbReference>
<dbReference type="InterPro" id="IPR042449">
    <property type="entry name" value="Ub-E1_IAD_1"/>
</dbReference>
<comment type="caution">
    <text evidence="14">The sequence shown here is derived from an EMBL/GenBank/DDBJ whole genome shotgun (WGS) entry which is preliminary data.</text>
</comment>
<feature type="active site" description="Glycyl thioester intermediate" evidence="10">
    <location>
        <position position="724"/>
    </location>
</feature>
<feature type="compositionally biased region" description="Low complexity" evidence="12">
    <location>
        <begin position="104"/>
        <end position="116"/>
    </location>
</feature>
<evidence type="ECO:0000256" key="6">
    <source>
        <dbReference type="ARBA" id="ARBA00022741"/>
    </source>
</evidence>
<dbReference type="InterPro" id="IPR042302">
    <property type="entry name" value="E1_FCCH_sf"/>
</dbReference>
<protein>
    <recommendedName>
        <fullName evidence="4">E1 ubiquitin-activating enzyme</fullName>
        <ecNumber evidence="4">6.2.1.45</ecNumber>
    </recommendedName>
    <alternativeName>
        <fullName evidence="9">Ubiquitin-activating enzyme E1</fullName>
    </alternativeName>
</protein>
<dbReference type="InterPro" id="IPR000594">
    <property type="entry name" value="ThiF_NAD_FAD-bd"/>
</dbReference>
<dbReference type="Gene3D" id="3.50.50.80">
    <property type="entry name" value="Ubiquitin-activating enzyme E1, inactive adenylation domain, subdomain 1"/>
    <property type="match status" value="1"/>
</dbReference>
<dbReference type="InterPro" id="IPR035985">
    <property type="entry name" value="Ubiquitin-activating_enz"/>
</dbReference>
<dbReference type="PRINTS" id="PR01849">
    <property type="entry name" value="UBIQUITINACT"/>
</dbReference>
<evidence type="ECO:0000256" key="12">
    <source>
        <dbReference type="SAM" id="MobiDB-lite"/>
    </source>
</evidence>
<dbReference type="EMBL" id="ASGP02000005">
    <property type="protein sequence ID" value="KAH9505846.1"/>
    <property type="molecule type" value="Genomic_DNA"/>
</dbReference>
<evidence type="ECO:0000256" key="5">
    <source>
        <dbReference type="ARBA" id="ARBA00022598"/>
    </source>
</evidence>
<dbReference type="Pfam" id="PF09358">
    <property type="entry name" value="E1_UFD"/>
    <property type="match status" value="1"/>
</dbReference>
<evidence type="ECO:0000256" key="2">
    <source>
        <dbReference type="ARBA" id="ARBA00004906"/>
    </source>
</evidence>
<evidence type="ECO:0000256" key="4">
    <source>
        <dbReference type="ARBA" id="ARBA00012990"/>
    </source>
</evidence>
<reference evidence="14" key="1">
    <citation type="submission" date="2013-05" db="EMBL/GenBank/DDBJ databases">
        <authorList>
            <person name="Yim A.K.Y."/>
            <person name="Chan T.F."/>
            <person name="Ji K.M."/>
            <person name="Liu X.Y."/>
            <person name="Zhou J.W."/>
            <person name="Li R.Q."/>
            <person name="Yang K.Y."/>
            <person name="Li J."/>
            <person name="Li M."/>
            <person name="Law P.T.W."/>
            <person name="Wu Y.L."/>
            <person name="Cai Z.L."/>
            <person name="Qin H."/>
            <person name="Bao Y."/>
            <person name="Leung R.K.K."/>
            <person name="Ng P.K.S."/>
            <person name="Zou J."/>
            <person name="Zhong X.J."/>
            <person name="Ran P.X."/>
            <person name="Zhong N.S."/>
            <person name="Liu Z.G."/>
            <person name="Tsui S.K.W."/>
        </authorList>
    </citation>
    <scope>NUCLEOTIDE SEQUENCE</scope>
    <source>
        <strain evidence="14">Derf</strain>
        <tissue evidence="14">Whole organism</tissue>
    </source>
</reference>
<name>A0A922HR95_DERFA</name>
<dbReference type="GO" id="GO:0031510">
    <property type="term" value="C:SUMO activating enzyme complex"/>
    <property type="evidence" value="ECO:0007669"/>
    <property type="project" value="TreeGrafter"/>
</dbReference>
<dbReference type="PANTHER" id="PTHR10953">
    <property type="entry name" value="UBIQUITIN-ACTIVATING ENZYME E1"/>
    <property type="match status" value="1"/>
</dbReference>
<evidence type="ECO:0000256" key="9">
    <source>
        <dbReference type="ARBA" id="ARBA00030371"/>
    </source>
</evidence>
<dbReference type="GO" id="GO:0004839">
    <property type="term" value="F:ubiquitin activating enzyme activity"/>
    <property type="evidence" value="ECO:0007669"/>
    <property type="project" value="UniProtKB-EC"/>
</dbReference>
<dbReference type="GO" id="GO:0005524">
    <property type="term" value="F:ATP binding"/>
    <property type="evidence" value="ECO:0007669"/>
    <property type="project" value="UniProtKB-KW"/>
</dbReference>
<organism evidence="14 15">
    <name type="scientific">Dermatophagoides farinae</name>
    <name type="common">American house dust mite</name>
    <dbReference type="NCBI Taxonomy" id="6954"/>
    <lineage>
        <taxon>Eukaryota</taxon>
        <taxon>Metazoa</taxon>
        <taxon>Ecdysozoa</taxon>
        <taxon>Arthropoda</taxon>
        <taxon>Chelicerata</taxon>
        <taxon>Arachnida</taxon>
        <taxon>Acari</taxon>
        <taxon>Acariformes</taxon>
        <taxon>Sarcoptiformes</taxon>
        <taxon>Astigmata</taxon>
        <taxon>Psoroptidia</taxon>
        <taxon>Analgoidea</taxon>
        <taxon>Pyroglyphidae</taxon>
        <taxon>Dermatophagoidinae</taxon>
        <taxon>Dermatophagoides</taxon>
    </lineage>
</organism>
<evidence type="ECO:0000256" key="10">
    <source>
        <dbReference type="PROSITE-ProRule" id="PRU10132"/>
    </source>
</evidence>
<dbReference type="Proteomes" id="UP000790347">
    <property type="component" value="Unassembled WGS sequence"/>
</dbReference>
<dbReference type="Gene3D" id="2.40.30.180">
    <property type="entry name" value="Ubiquitin-activating enzyme E1, FCCH domain"/>
    <property type="match status" value="1"/>
</dbReference>
<dbReference type="Pfam" id="PF16191">
    <property type="entry name" value="E1_4HB"/>
    <property type="match status" value="1"/>
</dbReference>
<dbReference type="EC" id="6.2.1.45" evidence="4"/>
<dbReference type="PANTHER" id="PTHR10953:SF250">
    <property type="entry name" value="UBIQUITIN-LIKE MODIFIER-ACTIVATING ENZYME 1"/>
    <property type="match status" value="1"/>
</dbReference>
<accession>A0A922HR95</accession>
<proteinExistence type="inferred from homology"/>
<dbReference type="InterPro" id="IPR018075">
    <property type="entry name" value="UBQ-activ_enz_E1"/>
</dbReference>
<comment type="catalytic activity">
    <reaction evidence="1">
        <text>ATP + ubiquitin + [E1 ubiquitin-activating enzyme]-L-cysteine = AMP + diphosphate + S-ubiquitinyl-[E1 ubiquitin-activating enzyme]-L-cysteine.</text>
        <dbReference type="EC" id="6.2.1.45"/>
    </reaction>
</comment>
<dbReference type="Pfam" id="PF00899">
    <property type="entry name" value="ThiF"/>
    <property type="match status" value="1"/>
</dbReference>
<keyword evidence="5 11" id="KW-0436">Ligase</keyword>
<dbReference type="Gene3D" id="1.10.10.2660">
    <property type="entry name" value="Ubiquitin-activating enzyme E1, SCCH domain"/>
    <property type="match status" value="1"/>
</dbReference>
<evidence type="ECO:0000256" key="7">
    <source>
        <dbReference type="ARBA" id="ARBA00022786"/>
    </source>
</evidence>
<dbReference type="GO" id="GO:0005737">
    <property type="term" value="C:cytoplasm"/>
    <property type="evidence" value="ECO:0007669"/>
    <property type="project" value="TreeGrafter"/>
</dbReference>
<feature type="region of interest" description="Disordered" evidence="12">
    <location>
        <begin position="104"/>
        <end position="142"/>
    </location>
</feature>
<dbReference type="InterPro" id="IPR019572">
    <property type="entry name" value="UBA_E1_SCCH"/>
</dbReference>
<dbReference type="Gene3D" id="3.10.290.60">
    <property type="entry name" value="Ubiquitin-activating enzyme E1, UFD domain"/>
    <property type="match status" value="1"/>
</dbReference>
<dbReference type="NCBIfam" id="TIGR01408">
    <property type="entry name" value="Ube1"/>
    <property type="match status" value="1"/>
</dbReference>
<dbReference type="AlphaFoldDB" id="A0A922HR95"/>
<dbReference type="SUPFAM" id="SSF69572">
    <property type="entry name" value="Activating enzymes of the ubiquitin-like proteins"/>
    <property type="match status" value="2"/>
</dbReference>
<dbReference type="GO" id="GO:0016925">
    <property type="term" value="P:protein sumoylation"/>
    <property type="evidence" value="ECO:0007669"/>
    <property type="project" value="TreeGrafter"/>
</dbReference>
<dbReference type="GO" id="GO:0019948">
    <property type="term" value="F:SUMO activating enzyme activity"/>
    <property type="evidence" value="ECO:0007669"/>
    <property type="project" value="TreeGrafter"/>
</dbReference>
<reference evidence="14" key="2">
    <citation type="journal article" date="2022" name="Res Sq">
        <title>Comparative Genomics Reveals Insights into the Divergent Evolution of Astigmatic Mites and Household Pest Adaptations.</title>
        <authorList>
            <person name="Xiong Q."/>
            <person name="Wan A.T.-Y."/>
            <person name="Liu X.-Y."/>
            <person name="Fung C.S.-H."/>
            <person name="Xiao X."/>
            <person name="Malainual N."/>
            <person name="Hou J."/>
            <person name="Wang L."/>
            <person name="Wang M."/>
            <person name="Yang K."/>
            <person name="Cui Y."/>
            <person name="Leung E."/>
            <person name="Nong W."/>
            <person name="Shin S.-K."/>
            <person name="Au S."/>
            <person name="Jeong K.Y."/>
            <person name="Chew F.T."/>
            <person name="Hui J."/>
            <person name="Leung T.F."/>
            <person name="Tungtrongchitr A."/>
            <person name="Zhong N."/>
            <person name="Liu Z."/>
            <person name="Tsui S."/>
        </authorList>
    </citation>
    <scope>NUCLEOTIDE SEQUENCE</scope>
    <source>
        <strain evidence="14">Derf</strain>
        <tissue evidence="14">Whole organism</tissue>
    </source>
</reference>
<dbReference type="CDD" id="cd01490">
    <property type="entry name" value="Ube1_repeat2"/>
    <property type="match status" value="1"/>
</dbReference>
<dbReference type="InterPro" id="IPR038252">
    <property type="entry name" value="UBA_E1_C_sf"/>
</dbReference>
<dbReference type="Gene3D" id="3.40.50.720">
    <property type="entry name" value="NAD(P)-binding Rossmann-like Domain"/>
    <property type="match status" value="1"/>
</dbReference>
<dbReference type="Pfam" id="PF16190">
    <property type="entry name" value="E1_FCCH"/>
    <property type="match status" value="1"/>
</dbReference>
<dbReference type="InterPro" id="IPR032418">
    <property type="entry name" value="E1_FCCH"/>
</dbReference>
<evidence type="ECO:0000256" key="11">
    <source>
        <dbReference type="RuleBase" id="RU000519"/>
    </source>
</evidence>
<dbReference type="Pfam" id="PF10585">
    <property type="entry name" value="UBA_E1_SCCH"/>
    <property type="match status" value="1"/>
</dbReference>
<comment type="similarity">
    <text evidence="3 11">Belongs to the ubiquitin-activating E1 family.</text>
</comment>
<dbReference type="InterPro" id="IPR032420">
    <property type="entry name" value="E1_4HB"/>
</dbReference>